<dbReference type="RefSeq" id="WP_062147818.1">
    <property type="nucleotide sequence ID" value="NZ_CP013002.1"/>
</dbReference>
<dbReference type="EMBL" id="CP013002">
    <property type="protein sequence ID" value="ALL14019.1"/>
    <property type="molecule type" value="Genomic_DNA"/>
</dbReference>
<protein>
    <submittedName>
        <fullName evidence="1">Uncharacterized protein</fullName>
    </submittedName>
</protein>
<proteinExistence type="predicted"/>
<evidence type="ECO:0000313" key="1">
    <source>
        <dbReference type="EMBL" id="ALL14019.1"/>
    </source>
</evidence>
<dbReference type="AlphaFoldDB" id="A0A0P0P0M3"/>
<accession>A0A0P0P0M3</accession>
<organism evidence="1 2">
    <name type="scientific">Caulobacter henricii</name>
    <dbReference type="NCBI Taxonomy" id="69395"/>
    <lineage>
        <taxon>Bacteria</taxon>
        <taxon>Pseudomonadati</taxon>
        <taxon>Pseudomonadota</taxon>
        <taxon>Alphaproteobacteria</taxon>
        <taxon>Caulobacterales</taxon>
        <taxon>Caulobacteraceae</taxon>
        <taxon>Caulobacter</taxon>
    </lineage>
</organism>
<reference evidence="1 2" key="1">
    <citation type="submission" date="2015-10" db="EMBL/GenBank/DDBJ databases">
        <title>Conservation of the essential genome among Caulobacter and Brevundimonas species.</title>
        <authorList>
            <person name="Scott D."/>
            <person name="Ely B."/>
        </authorList>
    </citation>
    <scope>NUCLEOTIDE SEQUENCE [LARGE SCALE GENOMIC DNA]</scope>
    <source>
        <strain evidence="1 2">CB4</strain>
    </source>
</reference>
<gene>
    <name evidence="1" type="ORF">AQ619_12085</name>
</gene>
<dbReference type="OrthoDB" id="7192562at2"/>
<dbReference type="Proteomes" id="UP000056905">
    <property type="component" value="Chromosome"/>
</dbReference>
<sequence length="68" mass="7642">MTNPTDEAVEWLIHAVKDALRDGRASASDLEDWLLAAIMLEEMSLEEERDARETRALGAWMSAASTRH</sequence>
<dbReference type="STRING" id="69395.AQ619_12085"/>
<name>A0A0P0P0M3_9CAUL</name>
<evidence type="ECO:0000313" key="2">
    <source>
        <dbReference type="Proteomes" id="UP000056905"/>
    </source>
</evidence>
<keyword evidence="2" id="KW-1185">Reference proteome</keyword>
<dbReference type="KEGG" id="chq:AQ619_12085"/>